<dbReference type="PROSITE" id="PS51707">
    <property type="entry name" value="CYTH"/>
    <property type="match status" value="1"/>
</dbReference>
<comment type="caution">
    <text evidence="2">The sequence shown here is derived from an EMBL/GenBank/DDBJ whole genome shotgun (WGS) entry which is preliminary data.</text>
</comment>
<protein>
    <recommendedName>
        <fullName evidence="1">CYTH domain-containing protein</fullName>
    </recommendedName>
</protein>
<dbReference type="Pfam" id="PF01928">
    <property type="entry name" value="CYTH"/>
    <property type="match status" value="1"/>
</dbReference>
<name>A0A1F5K2S9_9BACT</name>
<feature type="domain" description="CYTH" evidence="1">
    <location>
        <begin position="1"/>
        <end position="176"/>
    </location>
</feature>
<dbReference type="EMBL" id="MFDH01000028">
    <property type="protein sequence ID" value="OGE35100.1"/>
    <property type="molecule type" value="Genomic_DNA"/>
</dbReference>
<gene>
    <name evidence="2" type="ORF">A3E45_03145</name>
</gene>
<dbReference type="InterPro" id="IPR033469">
    <property type="entry name" value="CYTH-like_dom_sf"/>
</dbReference>
<dbReference type="STRING" id="1797780.A3E45_03145"/>
<organism evidence="2 3">
    <name type="scientific">Candidatus Daviesbacteria bacterium RIFCSPHIGHO2_12_FULL_43_11</name>
    <dbReference type="NCBI Taxonomy" id="1797780"/>
    <lineage>
        <taxon>Bacteria</taxon>
        <taxon>Candidatus Daviesiibacteriota</taxon>
    </lineage>
</organism>
<dbReference type="Proteomes" id="UP000176405">
    <property type="component" value="Unassembled WGS sequence"/>
</dbReference>
<dbReference type="AlphaFoldDB" id="A0A1F5K2S9"/>
<accession>A0A1F5K2S9</accession>
<dbReference type="InterPro" id="IPR023577">
    <property type="entry name" value="CYTH_domain"/>
</dbReference>
<evidence type="ECO:0000313" key="3">
    <source>
        <dbReference type="Proteomes" id="UP000176405"/>
    </source>
</evidence>
<evidence type="ECO:0000259" key="1">
    <source>
        <dbReference type="PROSITE" id="PS51707"/>
    </source>
</evidence>
<evidence type="ECO:0000313" key="2">
    <source>
        <dbReference type="EMBL" id="OGE35100.1"/>
    </source>
</evidence>
<dbReference type="SUPFAM" id="SSF55154">
    <property type="entry name" value="CYTH-like phosphatases"/>
    <property type="match status" value="1"/>
</dbReference>
<proteinExistence type="predicted"/>
<sequence length="176" mass="20131">MEIEVKLIYNNRAKILAWLKKNKFKLAKKKEIKDSYYGVGQNSMSGISSFYRIRNVVGIFTELTLKDSFQEKDGIVTRREINVTIDDPEKMAIILTSLGGNLFKEHASKREIWENGRVQFELIDYYKPTILHLIEIEGPNNEIIQSLINSLGDEVKVAGDGIFSAFDKKVKGTNKE</sequence>
<reference evidence="2 3" key="1">
    <citation type="journal article" date="2016" name="Nat. Commun.">
        <title>Thousands of microbial genomes shed light on interconnected biogeochemical processes in an aquifer system.</title>
        <authorList>
            <person name="Anantharaman K."/>
            <person name="Brown C.T."/>
            <person name="Hug L.A."/>
            <person name="Sharon I."/>
            <person name="Castelle C.J."/>
            <person name="Probst A.J."/>
            <person name="Thomas B.C."/>
            <person name="Singh A."/>
            <person name="Wilkins M.J."/>
            <person name="Karaoz U."/>
            <person name="Brodie E.L."/>
            <person name="Williams K.H."/>
            <person name="Hubbard S.S."/>
            <person name="Banfield J.F."/>
        </authorList>
    </citation>
    <scope>NUCLEOTIDE SEQUENCE [LARGE SCALE GENOMIC DNA]</scope>
</reference>
<dbReference type="Gene3D" id="2.40.320.10">
    <property type="entry name" value="Hypothetical Protein Pfu-838710-001"/>
    <property type="match status" value="1"/>
</dbReference>